<evidence type="ECO:0000256" key="4">
    <source>
        <dbReference type="ARBA" id="ARBA00022833"/>
    </source>
</evidence>
<dbReference type="Proteomes" id="UP000309454">
    <property type="component" value="Unassembled WGS sequence"/>
</dbReference>
<dbReference type="EMBL" id="SSTM01000004">
    <property type="protein sequence ID" value="TJW10322.1"/>
    <property type="molecule type" value="Genomic_DNA"/>
</dbReference>
<dbReference type="InterPro" id="IPR002939">
    <property type="entry name" value="DnaJ_C"/>
</dbReference>
<dbReference type="Pfam" id="PF00226">
    <property type="entry name" value="DnaJ"/>
    <property type="match status" value="1"/>
</dbReference>
<keyword evidence="1" id="KW-0479">Metal-binding</keyword>
<keyword evidence="4" id="KW-0862">Zinc</keyword>
<dbReference type="OrthoDB" id="9779889at2"/>
<dbReference type="InterPro" id="IPR036869">
    <property type="entry name" value="J_dom_sf"/>
</dbReference>
<gene>
    <name evidence="7" type="ORF">E5982_07180</name>
</gene>
<dbReference type="SMART" id="SM00271">
    <property type="entry name" value="DnaJ"/>
    <property type="match status" value="1"/>
</dbReference>
<dbReference type="RefSeq" id="WP_136845946.1">
    <property type="nucleotide sequence ID" value="NZ_CAOKAH010000011.1"/>
</dbReference>
<dbReference type="Pfam" id="PF01556">
    <property type="entry name" value="DnaJ_C"/>
    <property type="match status" value="1"/>
</dbReference>
<dbReference type="PROSITE" id="PS50076">
    <property type="entry name" value="DNAJ_2"/>
    <property type="match status" value="1"/>
</dbReference>
<dbReference type="SUPFAM" id="SSF46565">
    <property type="entry name" value="Chaperone J-domain"/>
    <property type="match status" value="1"/>
</dbReference>
<dbReference type="GO" id="GO:0042026">
    <property type="term" value="P:protein refolding"/>
    <property type="evidence" value="ECO:0007669"/>
    <property type="project" value="TreeGrafter"/>
</dbReference>
<evidence type="ECO:0000256" key="2">
    <source>
        <dbReference type="ARBA" id="ARBA00022737"/>
    </source>
</evidence>
<dbReference type="CDD" id="cd06257">
    <property type="entry name" value="DnaJ"/>
    <property type="match status" value="1"/>
</dbReference>
<organism evidence="7 8">
    <name type="scientific">Parvibacter caecicola</name>
    <dbReference type="NCBI Taxonomy" id="747645"/>
    <lineage>
        <taxon>Bacteria</taxon>
        <taxon>Bacillati</taxon>
        <taxon>Actinomycetota</taxon>
        <taxon>Coriobacteriia</taxon>
        <taxon>Coriobacteriales</taxon>
        <taxon>Coriobacteriaceae</taxon>
        <taxon>Parvibacter</taxon>
    </lineage>
</organism>
<evidence type="ECO:0000256" key="3">
    <source>
        <dbReference type="ARBA" id="ARBA00022771"/>
    </source>
</evidence>
<dbReference type="GO" id="GO:0005737">
    <property type="term" value="C:cytoplasm"/>
    <property type="evidence" value="ECO:0007669"/>
    <property type="project" value="TreeGrafter"/>
</dbReference>
<dbReference type="CDD" id="cd10747">
    <property type="entry name" value="DnaJ_C"/>
    <property type="match status" value="1"/>
</dbReference>
<dbReference type="GO" id="GO:0051082">
    <property type="term" value="F:unfolded protein binding"/>
    <property type="evidence" value="ECO:0007669"/>
    <property type="project" value="InterPro"/>
</dbReference>
<keyword evidence="8" id="KW-1185">Reference proteome</keyword>
<keyword evidence="3" id="KW-0863">Zinc-finger</keyword>
<accession>A0A4T9T730</accession>
<dbReference type="PANTHER" id="PTHR43096">
    <property type="entry name" value="DNAJ HOMOLOG 1, MITOCHONDRIAL-RELATED"/>
    <property type="match status" value="1"/>
</dbReference>
<evidence type="ECO:0000256" key="1">
    <source>
        <dbReference type="ARBA" id="ARBA00022723"/>
    </source>
</evidence>
<evidence type="ECO:0000259" key="6">
    <source>
        <dbReference type="PROSITE" id="PS50076"/>
    </source>
</evidence>
<dbReference type="InterPro" id="IPR008971">
    <property type="entry name" value="HSP40/DnaJ_pept-bd"/>
</dbReference>
<dbReference type="AlphaFoldDB" id="A0A4T9T730"/>
<dbReference type="Gene3D" id="2.60.260.20">
    <property type="entry name" value="Urease metallochaperone UreE, N-terminal domain"/>
    <property type="match status" value="2"/>
</dbReference>
<dbReference type="PROSITE" id="PS00636">
    <property type="entry name" value="DNAJ_1"/>
    <property type="match status" value="1"/>
</dbReference>
<dbReference type="PANTHER" id="PTHR43096:SF52">
    <property type="entry name" value="DNAJ HOMOLOG 1, MITOCHONDRIAL-RELATED"/>
    <property type="match status" value="1"/>
</dbReference>
<dbReference type="Gene3D" id="1.10.287.110">
    <property type="entry name" value="DnaJ domain"/>
    <property type="match status" value="1"/>
</dbReference>
<reference evidence="7 8" key="1">
    <citation type="submission" date="2019-04" db="EMBL/GenBank/DDBJ databases">
        <title>Microbes associate with the intestines of laboratory mice.</title>
        <authorList>
            <person name="Navarre W."/>
            <person name="Wong E."/>
            <person name="Huang K.C."/>
            <person name="Tropini C."/>
            <person name="Ng K."/>
            <person name="Yu B."/>
        </authorList>
    </citation>
    <scope>NUCLEOTIDE SEQUENCE [LARGE SCALE GENOMIC DNA]</scope>
    <source>
        <strain evidence="7 8">NM48_B13</strain>
    </source>
</reference>
<protein>
    <submittedName>
        <fullName evidence="7">J domain-containing protein</fullName>
    </submittedName>
</protein>
<feature type="domain" description="J" evidence="6">
    <location>
        <begin position="6"/>
        <end position="67"/>
    </location>
</feature>
<keyword evidence="2" id="KW-0677">Repeat</keyword>
<dbReference type="InterPro" id="IPR001623">
    <property type="entry name" value="DnaJ_domain"/>
</dbReference>
<dbReference type="GO" id="GO:0008270">
    <property type="term" value="F:zinc ion binding"/>
    <property type="evidence" value="ECO:0007669"/>
    <property type="project" value="UniProtKB-KW"/>
</dbReference>
<comment type="caution">
    <text evidence="7">The sequence shown here is derived from an EMBL/GenBank/DDBJ whole genome shotgun (WGS) entry which is preliminary data.</text>
</comment>
<sequence>MAQTPDYYKTLGVARNASADEIKKAFRKLARTHHPDAGGDEAKFKEINEAYEVLSDEKKRALYDQYGTANENQIPQGWGAGQGGFSVEDIFGGGGSSGGFGGSWADILESIRHGEGAFGGNWDFGGFGGGRSAARKGQDMTVTLNVTFDEAFKGTEKKVTVRVPGKQEPETFTVKVPAGAVSGGRLRFKGKGAPGENGGESGDLLIVTKIAEHPYYSRDGADVVVNLPVTVAEAALGDSIVVPAPDGTKVRVKVPAGTQDGTVLTIKGKGAPDIKKKGSTGNLKIRVDVKVPTNMNDAQKAAMEAFKEATTEEVRSWQ</sequence>
<name>A0A4T9T730_9ACTN</name>
<dbReference type="FunFam" id="2.60.260.20:FF:000005">
    <property type="entry name" value="Chaperone protein dnaJ 1, mitochondrial"/>
    <property type="match status" value="1"/>
</dbReference>
<proteinExistence type="predicted"/>
<dbReference type="InterPro" id="IPR018253">
    <property type="entry name" value="DnaJ_domain_CS"/>
</dbReference>
<evidence type="ECO:0000313" key="8">
    <source>
        <dbReference type="Proteomes" id="UP000309454"/>
    </source>
</evidence>
<evidence type="ECO:0000313" key="7">
    <source>
        <dbReference type="EMBL" id="TJW10322.1"/>
    </source>
</evidence>
<keyword evidence="5" id="KW-0143">Chaperone</keyword>
<evidence type="ECO:0000256" key="5">
    <source>
        <dbReference type="ARBA" id="ARBA00023186"/>
    </source>
</evidence>
<dbReference type="PRINTS" id="PR00625">
    <property type="entry name" value="JDOMAIN"/>
</dbReference>
<dbReference type="SUPFAM" id="SSF49493">
    <property type="entry name" value="HSP40/DnaJ peptide-binding domain"/>
    <property type="match status" value="2"/>
</dbReference>